<dbReference type="Proteomes" id="UP000033608">
    <property type="component" value="Unassembled WGS sequence"/>
</dbReference>
<name>A0A0F5LQU3_9HYPH</name>
<protein>
    <submittedName>
        <fullName evidence="1">Uncharacterized protein</fullName>
    </submittedName>
</protein>
<comment type="caution">
    <text evidence="1">The sequence shown here is derived from an EMBL/GenBank/DDBJ whole genome shotgun (WGS) entry which is preliminary data.</text>
</comment>
<dbReference type="AlphaFoldDB" id="A0A0F5LQU3"/>
<proteinExistence type="predicted"/>
<evidence type="ECO:0000313" key="1">
    <source>
        <dbReference type="EMBL" id="KKB84708.1"/>
    </source>
</evidence>
<accession>A0A0F5LQU3</accession>
<dbReference type="PATRIC" id="fig|1121477.3.peg.3132"/>
<organism evidence="1 2">
    <name type="scientific">Devosia limi DSM 17137</name>
    <dbReference type="NCBI Taxonomy" id="1121477"/>
    <lineage>
        <taxon>Bacteria</taxon>
        <taxon>Pseudomonadati</taxon>
        <taxon>Pseudomonadota</taxon>
        <taxon>Alphaproteobacteria</taxon>
        <taxon>Hyphomicrobiales</taxon>
        <taxon>Devosiaceae</taxon>
        <taxon>Devosia</taxon>
    </lineage>
</organism>
<dbReference type="EMBL" id="LAJF01000068">
    <property type="protein sequence ID" value="KKB84708.1"/>
    <property type="molecule type" value="Genomic_DNA"/>
</dbReference>
<sequence length="131" mass="13694">MLSLELPRLIKAAKVATWRIMLALIVAWSTLFMMTPTFASEPTVKVSTHHQAIAADAHCESMCATGLVHGMTGGGHQGCVVCPICSSLAVSAAPDRSAPTDDSVKSIAMPALAGLSRSPDHRPPILSLFAS</sequence>
<reference evidence="1 2" key="1">
    <citation type="submission" date="2015-03" db="EMBL/GenBank/DDBJ databases">
        <authorList>
            <person name="Hassan Y.I."/>
            <person name="Lepp D."/>
            <person name="Zhou T."/>
        </authorList>
    </citation>
    <scope>NUCLEOTIDE SEQUENCE [LARGE SCALE GENOMIC DNA]</scope>
    <source>
        <strain evidence="1 2">DSM 17137</strain>
    </source>
</reference>
<keyword evidence="2" id="KW-1185">Reference proteome</keyword>
<gene>
    <name evidence="1" type="ORF">VW29_10055</name>
</gene>
<evidence type="ECO:0000313" key="2">
    <source>
        <dbReference type="Proteomes" id="UP000033608"/>
    </source>
</evidence>